<feature type="transmembrane region" description="Helical" evidence="1">
    <location>
        <begin position="84"/>
        <end position="106"/>
    </location>
</feature>
<keyword evidence="3" id="KW-1185">Reference proteome</keyword>
<reference evidence="2 3" key="1">
    <citation type="journal article" date="2014" name="Int. J. Syst. Evol. Microbiol.">
        <title>Nocardia vulneris sp. nov., isolated from wounds of human patients in North America.</title>
        <authorList>
            <person name="Lasker B.A."/>
            <person name="Bell M."/>
            <person name="Klenk H.P."/>
            <person name="Sproer C."/>
            <person name="Schumann C."/>
            <person name="Schumann P."/>
            <person name="Brown J.M."/>
        </authorList>
    </citation>
    <scope>NUCLEOTIDE SEQUENCE [LARGE SCALE GENOMIC DNA]</scope>
    <source>
        <strain evidence="2 3">W9851</strain>
    </source>
</reference>
<keyword evidence="1" id="KW-0472">Membrane</keyword>
<evidence type="ECO:0000313" key="3">
    <source>
        <dbReference type="Proteomes" id="UP000031364"/>
    </source>
</evidence>
<feature type="transmembrane region" description="Helical" evidence="1">
    <location>
        <begin position="157"/>
        <end position="176"/>
    </location>
</feature>
<feature type="transmembrane region" description="Helical" evidence="1">
    <location>
        <begin position="226"/>
        <end position="245"/>
    </location>
</feature>
<name>A0ABR4ZA78_9NOCA</name>
<feature type="transmembrane region" description="Helical" evidence="1">
    <location>
        <begin position="126"/>
        <end position="145"/>
    </location>
</feature>
<feature type="transmembrane region" description="Helical" evidence="1">
    <location>
        <begin position="289"/>
        <end position="308"/>
    </location>
</feature>
<comment type="caution">
    <text evidence="2">The sequence shown here is derived from an EMBL/GenBank/DDBJ whole genome shotgun (WGS) entry which is preliminary data.</text>
</comment>
<keyword evidence="1" id="KW-1133">Transmembrane helix</keyword>
<keyword evidence="1" id="KW-0812">Transmembrane</keyword>
<protein>
    <submittedName>
        <fullName evidence="2">Uncharacterized protein</fullName>
    </submittedName>
</protein>
<feature type="transmembrane region" description="Helical" evidence="1">
    <location>
        <begin position="52"/>
        <end position="72"/>
    </location>
</feature>
<dbReference type="Proteomes" id="UP000031364">
    <property type="component" value="Unassembled WGS sequence"/>
</dbReference>
<proteinExistence type="predicted"/>
<evidence type="ECO:0000256" key="1">
    <source>
        <dbReference type="SAM" id="Phobius"/>
    </source>
</evidence>
<gene>
    <name evidence="2" type="ORF">FG87_26085</name>
</gene>
<accession>A0ABR4ZA78</accession>
<organism evidence="2 3">
    <name type="scientific">Nocardia vulneris</name>
    <dbReference type="NCBI Taxonomy" id="1141657"/>
    <lineage>
        <taxon>Bacteria</taxon>
        <taxon>Bacillati</taxon>
        <taxon>Actinomycetota</taxon>
        <taxon>Actinomycetes</taxon>
        <taxon>Mycobacteriales</taxon>
        <taxon>Nocardiaceae</taxon>
        <taxon>Nocardia</taxon>
    </lineage>
</organism>
<dbReference type="EMBL" id="JNFP01000034">
    <property type="protein sequence ID" value="KIA62230.1"/>
    <property type="molecule type" value="Genomic_DNA"/>
</dbReference>
<dbReference type="RefSeq" id="WP_043675686.1">
    <property type="nucleotide sequence ID" value="NZ_BDCI01000050.1"/>
</dbReference>
<feature type="transmembrane region" description="Helical" evidence="1">
    <location>
        <begin position="21"/>
        <end position="40"/>
    </location>
</feature>
<feature type="transmembrane region" description="Helical" evidence="1">
    <location>
        <begin position="257"/>
        <end position="277"/>
    </location>
</feature>
<evidence type="ECO:0000313" key="2">
    <source>
        <dbReference type="EMBL" id="KIA62230.1"/>
    </source>
</evidence>
<sequence>MTSAYRPTAGRFAFLHWHRPLVLLAAAMAVLTVFAIGGMIVDDRVLTGLPIWTKAVKFALSTLIYAVTWAWLIDQLTAWRRAAWWAGAVAAIGLGIELVIIVIQIVRGTTSHFNFTTPLNGALWSAMGSTIIVVWLATVLAAAALFRSPAHDRARDFAIRSGAVLSVIGAALGMLMTQPTRAQLDSGGSIRGAHTVGLADGGPGLPILGWSTVGGDLRIPHFLGMHALQVIPLVLLAVELAARRLPALREVSARRGVMVVVSVAYAALLAVLTWQALRGQPVVHPDALTLLAFGAIAFAATVSVVVILRGAIPPEPAAPALVSTGGGVR</sequence>